<dbReference type="Gene3D" id="3.40.50.1110">
    <property type="entry name" value="SGNH hydrolase"/>
    <property type="match status" value="1"/>
</dbReference>
<evidence type="ECO:0000256" key="7">
    <source>
        <dbReference type="ARBA" id="ARBA00023098"/>
    </source>
</evidence>
<keyword evidence="4 8" id="KW-0732">Signal</keyword>
<feature type="chain" id="PRO_5041953704" description="GDSL esterase/lipase" evidence="8">
    <location>
        <begin position="27"/>
        <end position="363"/>
    </location>
</feature>
<evidence type="ECO:0008006" key="11">
    <source>
        <dbReference type="Google" id="ProtNLM"/>
    </source>
</evidence>
<evidence type="ECO:0000256" key="6">
    <source>
        <dbReference type="ARBA" id="ARBA00022963"/>
    </source>
</evidence>
<dbReference type="InterPro" id="IPR035669">
    <property type="entry name" value="SGNH_plant_lipase-like"/>
</dbReference>
<evidence type="ECO:0000256" key="2">
    <source>
        <dbReference type="ARBA" id="ARBA00008668"/>
    </source>
</evidence>
<sequence length="363" mass="40350">MLFRLMLRSWFRTTTIFAILVNTGTCTPHKFPAIFIFGDSLVDVGNNNYITTLSKANYKPIGIDFGKPTGRFTNGRTAIDILGESFGFKISPPPYLAPSTRGPVVMRGVNYASGSSGILNASGANYIGRIAMDAQIKNFAKTRVDIISNIGVKASHKLFATSLFTVTTGSNDFINNYLQPGISNLIPQHTFIGTMISTFTTQLKNLYYMGARKIVVTNVPPIGCCPYERDLMPFSGHACVAFPNHLSQLYNTQLKRTLVELTTKLKGSTFVYVDVYRMLDDIVQNYSSYGFEVADRACCHTLGIHGGMVPCLQHVRLCKDRSKYVFWDWFHVTEAVYVIIAKRILDGDITDISPINVRALSKI</sequence>
<comment type="caution">
    <text evidence="9">The sequence shown here is derived from an EMBL/GenBank/DDBJ whole genome shotgun (WGS) entry which is preliminary data.</text>
</comment>
<accession>A0AAD8P842</accession>
<dbReference type="GO" id="GO:0016788">
    <property type="term" value="F:hydrolase activity, acting on ester bonds"/>
    <property type="evidence" value="ECO:0007669"/>
    <property type="project" value="InterPro"/>
</dbReference>
<organism evidence="9 10">
    <name type="scientific">Tagetes erecta</name>
    <name type="common">African marigold</name>
    <dbReference type="NCBI Taxonomy" id="13708"/>
    <lineage>
        <taxon>Eukaryota</taxon>
        <taxon>Viridiplantae</taxon>
        <taxon>Streptophyta</taxon>
        <taxon>Embryophyta</taxon>
        <taxon>Tracheophyta</taxon>
        <taxon>Spermatophyta</taxon>
        <taxon>Magnoliopsida</taxon>
        <taxon>eudicotyledons</taxon>
        <taxon>Gunneridae</taxon>
        <taxon>Pentapetalae</taxon>
        <taxon>asterids</taxon>
        <taxon>campanulids</taxon>
        <taxon>Asterales</taxon>
        <taxon>Asteraceae</taxon>
        <taxon>Asteroideae</taxon>
        <taxon>Heliantheae alliance</taxon>
        <taxon>Tageteae</taxon>
        <taxon>Tagetes</taxon>
    </lineage>
</organism>
<evidence type="ECO:0000256" key="1">
    <source>
        <dbReference type="ARBA" id="ARBA00004613"/>
    </source>
</evidence>
<evidence type="ECO:0000256" key="3">
    <source>
        <dbReference type="ARBA" id="ARBA00022525"/>
    </source>
</evidence>
<evidence type="ECO:0000313" key="10">
    <source>
        <dbReference type="Proteomes" id="UP001229421"/>
    </source>
</evidence>
<protein>
    <recommendedName>
        <fullName evidence="11">GDSL esterase/lipase</fullName>
    </recommendedName>
</protein>
<feature type="signal peptide" evidence="8">
    <location>
        <begin position="1"/>
        <end position="26"/>
    </location>
</feature>
<proteinExistence type="inferred from homology"/>
<dbReference type="CDD" id="cd01837">
    <property type="entry name" value="SGNH_plant_lipase_like"/>
    <property type="match status" value="1"/>
</dbReference>
<dbReference type="PANTHER" id="PTHR45650">
    <property type="entry name" value="GDSL-LIKE LIPASE/ACYLHYDROLASE-RELATED"/>
    <property type="match status" value="1"/>
</dbReference>
<keyword evidence="3" id="KW-0964">Secreted</keyword>
<dbReference type="AlphaFoldDB" id="A0AAD8P842"/>
<evidence type="ECO:0000256" key="5">
    <source>
        <dbReference type="ARBA" id="ARBA00022801"/>
    </source>
</evidence>
<dbReference type="InterPro" id="IPR001087">
    <property type="entry name" value="GDSL"/>
</dbReference>
<reference evidence="9" key="1">
    <citation type="journal article" date="2023" name="bioRxiv">
        <title>Improved chromosome-level genome assembly for marigold (Tagetes erecta).</title>
        <authorList>
            <person name="Jiang F."/>
            <person name="Yuan L."/>
            <person name="Wang S."/>
            <person name="Wang H."/>
            <person name="Xu D."/>
            <person name="Wang A."/>
            <person name="Fan W."/>
        </authorList>
    </citation>
    <scope>NUCLEOTIDE SEQUENCE</scope>
    <source>
        <strain evidence="9">WSJ</strain>
        <tissue evidence="9">Leaf</tissue>
    </source>
</reference>
<evidence type="ECO:0000256" key="4">
    <source>
        <dbReference type="ARBA" id="ARBA00022729"/>
    </source>
</evidence>
<dbReference type="GO" id="GO:0016042">
    <property type="term" value="P:lipid catabolic process"/>
    <property type="evidence" value="ECO:0007669"/>
    <property type="project" value="UniProtKB-KW"/>
</dbReference>
<keyword evidence="10" id="KW-1185">Reference proteome</keyword>
<dbReference type="InterPro" id="IPR036514">
    <property type="entry name" value="SGNH_hydro_sf"/>
</dbReference>
<evidence type="ECO:0000313" key="9">
    <source>
        <dbReference type="EMBL" id="KAK1435904.1"/>
    </source>
</evidence>
<keyword evidence="7" id="KW-0443">Lipid metabolism</keyword>
<dbReference type="SUPFAM" id="SSF52266">
    <property type="entry name" value="SGNH hydrolase"/>
    <property type="match status" value="1"/>
</dbReference>
<dbReference type="Proteomes" id="UP001229421">
    <property type="component" value="Unassembled WGS sequence"/>
</dbReference>
<dbReference type="Pfam" id="PF00657">
    <property type="entry name" value="Lipase_GDSL"/>
    <property type="match status" value="1"/>
</dbReference>
<gene>
    <name evidence="9" type="ORF">QVD17_01677</name>
</gene>
<dbReference type="EMBL" id="JAUHHV010000001">
    <property type="protein sequence ID" value="KAK1435904.1"/>
    <property type="molecule type" value="Genomic_DNA"/>
</dbReference>
<comment type="similarity">
    <text evidence="2">Belongs to the 'GDSL' lipolytic enzyme family.</text>
</comment>
<keyword evidence="6" id="KW-0442">Lipid degradation</keyword>
<comment type="subcellular location">
    <subcellularLocation>
        <location evidence="1">Secreted</location>
    </subcellularLocation>
</comment>
<evidence type="ECO:0000256" key="8">
    <source>
        <dbReference type="SAM" id="SignalP"/>
    </source>
</evidence>
<name>A0AAD8P842_TARER</name>
<dbReference type="InterPro" id="IPR051238">
    <property type="entry name" value="GDSL_esterase/lipase"/>
</dbReference>
<dbReference type="PANTHER" id="PTHR45650:SF56">
    <property type="entry name" value="SGNH HYDROLASE-TYPE ESTERASE DOMAIN-CONTAINING PROTEIN-RELATED"/>
    <property type="match status" value="1"/>
</dbReference>
<keyword evidence="5" id="KW-0378">Hydrolase</keyword>
<dbReference type="GO" id="GO:0005576">
    <property type="term" value="C:extracellular region"/>
    <property type="evidence" value="ECO:0007669"/>
    <property type="project" value="UniProtKB-SubCell"/>
</dbReference>